<evidence type="ECO:0000313" key="2">
    <source>
        <dbReference type="EMBL" id="ANW98438.1"/>
    </source>
</evidence>
<dbReference type="InterPro" id="IPR052043">
    <property type="entry name" value="PolySaccharide_Degr_Enz"/>
</dbReference>
<dbReference type="GO" id="GO:0016787">
    <property type="term" value="F:hydrolase activity"/>
    <property type="evidence" value="ECO:0007669"/>
    <property type="project" value="UniProtKB-KW"/>
</dbReference>
<sequence>MSVNVEMLELADKVIGMLINNDKREGLYDHLHMDNWEWPTGVALYSMYKVYKKTNDKKYLDYLINWYDVQLAKPIPHKNVNTVCPALTMVCLYEETKNEKYVPYINMWADWVMNEMPRTQYGGMQHMTVLNRHYEQLWDDTLFMTVLFLLKAGKVFGREGYVEEAKYQFLFHIKYLQDRKTGLFYHGWTFDGRHNFAGAFWARGNSWFTSGAVEFLEIYGVDDAVSRFVKTSWVDQVKELIKYQGENGLFNTLVDIEETYYETSATAGIAYGILKGVRLGLIGEEYLEYGRKAAHAVISKIDENGMVHGVSYGTGMGKDLEHYKKIPIAPTAYGQGLTFLMLTELI</sequence>
<dbReference type="PANTHER" id="PTHR33886:SF8">
    <property type="entry name" value="UNSATURATED RHAMNOGALACTURONAN HYDROLASE (EUROFUNG)"/>
    <property type="match status" value="1"/>
</dbReference>
<proteinExistence type="predicted"/>
<name>A0A1B1YCG1_THEST</name>
<dbReference type="AlphaFoldDB" id="A0A1B1YCG1"/>
<evidence type="ECO:0000256" key="1">
    <source>
        <dbReference type="ARBA" id="ARBA00022801"/>
    </source>
</evidence>
<protein>
    <submittedName>
        <fullName evidence="2">Glycosyl hydrolase family 88</fullName>
    </submittedName>
</protein>
<dbReference type="SUPFAM" id="SSF48208">
    <property type="entry name" value="Six-hairpin glycosidases"/>
    <property type="match status" value="1"/>
</dbReference>
<dbReference type="PANTHER" id="PTHR33886">
    <property type="entry name" value="UNSATURATED RHAMNOGALACTURONAN HYDROLASE (EUROFUNG)"/>
    <property type="match status" value="1"/>
</dbReference>
<keyword evidence="1 2" id="KW-0378">Hydrolase</keyword>
<dbReference type="Gene3D" id="1.50.10.10">
    <property type="match status" value="1"/>
</dbReference>
<dbReference type="EMBL" id="CP014672">
    <property type="protein sequence ID" value="ANW98438.1"/>
    <property type="molecule type" value="Genomic_DNA"/>
</dbReference>
<organism evidence="2 3">
    <name type="scientific">Thermoclostridium stercorarium subsp. thermolacticum DSM 2910</name>
    <dbReference type="NCBI Taxonomy" id="1121336"/>
    <lineage>
        <taxon>Bacteria</taxon>
        <taxon>Bacillati</taxon>
        <taxon>Bacillota</taxon>
        <taxon>Clostridia</taxon>
        <taxon>Eubacteriales</taxon>
        <taxon>Oscillospiraceae</taxon>
        <taxon>Thermoclostridium</taxon>
    </lineage>
</organism>
<dbReference type="RefSeq" id="WP_015358736.1">
    <property type="nucleotide sequence ID" value="NZ_CP014672.1"/>
</dbReference>
<reference evidence="2 3" key="1">
    <citation type="submission" date="2016-02" db="EMBL/GenBank/DDBJ databases">
        <title>Comparison of Clostridium stercorarium subspecies using comparative genomics and transcriptomics.</title>
        <authorList>
            <person name="Schellenberg J."/>
            <person name="Thallinger G."/>
            <person name="Levin D.B."/>
            <person name="Zhang X."/>
            <person name="Alvare G."/>
            <person name="Fristensky B."/>
            <person name="Sparling R."/>
        </authorList>
    </citation>
    <scope>NUCLEOTIDE SEQUENCE [LARGE SCALE GENOMIC DNA]</scope>
    <source>
        <strain evidence="2 3">DSM 2910</strain>
    </source>
</reference>
<dbReference type="OrthoDB" id="9812931at2"/>
<accession>A0A1B1YCG1</accession>
<dbReference type="InterPro" id="IPR010905">
    <property type="entry name" value="Glyco_hydro_88"/>
</dbReference>
<evidence type="ECO:0000313" key="3">
    <source>
        <dbReference type="Proteomes" id="UP000092971"/>
    </source>
</evidence>
<gene>
    <name evidence="2" type="ORF">CSTERTH_04965</name>
</gene>
<dbReference type="GO" id="GO:0005975">
    <property type="term" value="P:carbohydrate metabolic process"/>
    <property type="evidence" value="ECO:0007669"/>
    <property type="project" value="InterPro"/>
</dbReference>
<dbReference type="Proteomes" id="UP000092971">
    <property type="component" value="Chromosome"/>
</dbReference>
<dbReference type="InterPro" id="IPR008928">
    <property type="entry name" value="6-hairpin_glycosidase_sf"/>
</dbReference>
<dbReference type="Pfam" id="PF07470">
    <property type="entry name" value="Glyco_hydro_88"/>
    <property type="match status" value="1"/>
</dbReference>
<dbReference type="InterPro" id="IPR012341">
    <property type="entry name" value="6hp_glycosidase-like_sf"/>
</dbReference>